<gene>
    <name evidence="1" type="ORF">OBRU01_08398</name>
</gene>
<comment type="caution">
    <text evidence="1">The sequence shown here is derived from an EMBL/GenBank/DDBJ whole genome shotgun (WGS) entry which is preliminary data.</text>
</comment>
<dbReference type="STRING" id="104452.A0A0L7LHH7"/>
<keyword evidence="2" id="KW-1185">Reference proteome</keyword>
<reference evidence="1 2" key="1">
    <citation type="journal article" date="2015" name="Genome Biol. Evol.">
        <title>The genome of winter moth (Operophtera brumata) provides a genomic perspective on sexual dimorphism and phenology.</title>
        <authorList>
            <person name="Derks M.F."/>
            <person name="Smit S."/>
            <person name="Salis L."/>
            <person name="Schijlen E."/>
            <person name="Bossers A."/>
            <person name="Mateman C."/>
            <person name="Pijl A.S."/>
            <person name="de Ridder D."/>
            <person name="Groenen M.A."/>
            <person name="Visser M.E."/>
            <person name="Megens H.J."/>
        </authorList>
    </citation>
    <scope>NUCLEOTIDE SEQUENCE [LARGE SCALE GENOMIC DNA]</scope>
    <source>
        <strain evidence="1">WM2013NL</strain>
        <tissue evidence="1">Head and thorax</tissue>
    </source>
</reference>
<dbReference type="GO" id="GO:0004519">
    <property type="term" value="F:endonuclease activity"/>
    <property type="evidence" value="ECO:0007669"/>
    <property type="project" value="UniProtKB-KW"/>
</dbReference>
<dbReference type="EMBL" id="JTDY01001119">
    <property type="protein sequence ID" value="KOB74819.1"/>
    <property type="molecule type" value="Genomic_DNA"/>
</dbReference>
<evidence type="ECO:0000313" key="2">
    <source>
        <dbReference type="Proteomes" id="UP000037510"/>
    </source>
</evidence>
<keyword evidence="1" id="KW-0548">Nucleotidyltransferase</keyword>
<keyword evidence="1" id="KW-0695">RNA-directed DNA polymerase</keyword>
<keyword evidence="1" id="KW-0255">Endonuclease</keyword>
<evidence type="ECO:0000313" key="1">
    <source>
        <dbReference type="EMBL" id="KOB74819.1"/>
    </source>
</evidence>
<protein>
    <submittedName>
        <fullName evidence="1">Endonuclease-reverse transcriptase</fullName>
    </submittedName>
</protein>
<dbReference type="Proteomes" id="UP000037510">
    <property type="component" value="Unassembled WGS sequence"/>
</dbReference>
<organism evidence="1 2">
    <name type="scientific">Operophtera brumata</name>
    <name type="common">Winter moth</name>
    <name type="synonym">Phalaena brumata</name>
    <dbReference type="NCBI Taxonomy" id="104452"/>
    <lineage>
        <taxon>Eukaryota</taxon>
        <taxon>Metazoa</taxon>
        <taxon>Ecdysozoa</taxon>
        <taxon>Arthropoda</taxon>
        <taxon>Hexapoda</taxon>
        <taxon>Insecta</taxon>
        <taxon>Pterygota</taxon>
        <taxon>Neoptera</taxon>
        <taxon>Endopterygota</taxon>
        <taxon>Lepidoptera</taxon>
        <taxon>Glossata</taxon>
        <taxon>Ditrysia</taxon>
        <taxon>Geometroidea</taxon>
        <taxon>Geometridae</taxon>
        <taxon>Larentiinae</taxon>
        <taxon>Operophtera</taxon>
    </lineage>
</organism>
<dbReference type="GO" id="GO:0003964">
    <property type="term" value="F:RNA-directed DNA polymerase activity"/>
    <property type="evidence" value="ECO:0007669"/>
    <property type="project" value="UniProtKB-KW"/>
</dbReference>
<keyword evidence="1" id="KW-0808">Transferase</keyword>
<keyword evidence="1" id="KW-0540">Nuclease</keyword>
<sequence length="186" mass="21475">MADITKVNQFIIKYNLVATKTRPHFVSRADTTKKYRLFGQTNKEENLVFFGVEETERNYEDLLNLILDIIIVKMEIKCGEIETVTRIGKHSEKIQPLVVAITTTSRKLEILRKKKSLGNTGMYCKEDYSPAVLQKQKELQVDLKRQWESGKKLKLFVEHPRPKCGKSDRVQRANCLQKTVSANMAT</sequence>
<name>A0A0L7LHH7_OPEBR</name>
<dbReference type="AlphaFoldDB" id="A0A0L7LHH7"/>
<accession>A0A0L7LHH7</accession>
<proteinExistence type="predicted"/>
<keyword evidence="1" id="KW-0378">Hydrolase</keyword>